<name>A0ACB8U7C1_9APHY</name>
<evidence type="ECO:0000313" key="1">
    <source>
        <dbReference type="EMBL" id="KAI0090110.1"/>
    </source>
</evidence>
<dbReference type="Proteomes" id="UP001055072">
    <property type="component" value="Unassembled WGS sequence"/>
</dbReference>
<keyword evidence="2" id="KW-1185">Reference proteome</keyword>
<sequence>VLPEEWKAFGHWARPRIGHVMVRNATPPPEPYNFTTKQIEHVMRSVQGPDGSPHPERWISRLEHPALPPRPSLWNMPPPSFPSSPPLPRNLQLNPFLEHRLTGVPPIMFDIRFMVNSIILGETPSTTDLPPSSPSSTNSSSIRSRHPRFIMFDIEGPNGLQPATYPGVPALTICALADEMTLNFPWPVMAICGDNSLPVTVRDVLKAIYLNFQEYMTEEELGCLTRLRRGQVERAYHQRVKDLPGCPVDDGIRRVDFLGDRCVFRGVEPVRGDEDGLEGEGFVLFVGPPQ</sequence>
<organism evidence="1 2">
    <name type="scientific">Irpex rosettiformis</name>
    <dbReference type="NCBI Taxonomy" id="378272"/>
    <lineage>
        <taxon>Eukaryota</taxon>
        <taxon>Fungi</taxon>
        <taxon>Dikarya</taxon>
        <taxon>Basidiomycota</taxon>
        <taxon>Agaricomycotina</taxon>
        <taxon>Agaricomycetes</taxon>
        <taxon>Polyporales</taxon>
        <taxon>Irpicaceae</taxon>
        <taxon>Irpex</taxon>
    </lineage>
</organism>
<protein>
    <submittedName>
        <fullName evidence="1">Uncharacterized protein</fullName>
    </submittedName>
</protein>
<comment type="caution">
    <text evidence="1">The sequence shown here is derived from an EMBL/GenBank/DDBJ whole genome shotgun (WGS) entry which is preliminary data.</text>
</comment>
<reference evidence="1" key="1">
    <citation type="journal article" date="2021" name="Environ. Microbiol.">
        <title>Gene family expansions and transcriptome signatures uncover fungal adaptations to wood decay.</title>
        <authorList>
            <person name="Hage H."/>
            <person name="Miyauchi S."/>
            <person name="Viragh M."/>
            <person name="Drula E."/>
            <person name="Min B."/>
            <person name="Chaduli D."/>
            <person name="Navarro D."/>
            <person name="Favel A."/>
            <person name="Norest M."/>
            <person name="Lesage-Meessen L."/>
            <person name="Balint B."/>
            <person name="Merenyi Z."/>
            <person name="de Eugenio L."/>
            <person name="Morin E."/>
            <person name="Martinez A.T."/>
            <person name="Baldrian P."/>
            <person name="Stursova M."/>
            <person name="Martinez M.J."/>
            <person name="Novotny C."/>
            <person name="Magnuson J.K."/>
            <person name="Spatafora J.W."/>
            <person name="Maurice S."/>
            <person name="Pangilinan J."/>
            <person name="Andreopoulos W."/>
            <person name="LaButti K."/>
            <person name="Hundley H."/>
            <person name="Na H."/>
            <person name="Kuo A."/>
            <person name="Barry K."/>
            <person name="Lipzen A."/>
            <person name="Henrissat B."/>
            <person name="Riley R."/>
            <person name="Ahrendt S."/>
            <person name="Nagy L.G."/>
            <person name="Grigoriev I.V."/>
            <person name="Martin F."/>
            <person name="Rosso M.N."/>
        </authorList>
    </citation>
    <scope>NUCLEOTIDE SEQUENCE</scope>
    <source>
        <strain evidence="1">CBS 384.51</strain>
    </source>
</reference>
<dbReference type="EMBL" id="MU274908">
    <property type="protein sequence ID" value="KAI0090110.1"/>
    <property type="molecule type" value="Genomic_DNA"/>
</dbReference>
<evidence type="ECO:0000313" key="2">
    <source>
        <dbReference type="Proteomes" id="UP001055072"/>
    </source>
</evidence>
<proteinExistence type="predicted"/>
<accession>A0ACB8U7C1</accession>
<gene>
    <name evidence="1" type="ORF">BDY19DRAFT_888197</name>
</gene>
<feature type="non-terminal residue" evidence="1">
    <location>
        <position position="1"/>
    </location>
</feature>